<dbReference type="PROSITE" id="PS50106">
    <property type="entry name" value="PDZ"/>
    <property type="match status" value="1"/>
</dbReference>
<keyword evidence="1" id="KW-0472">Membrane</keyword>
<dbReference type="AlphaFoldDB" id="X1LTK1"/>
<reference evidence="3" key="1">
    <citation type="journal article" date="2014" name="Front. Microbiol.">
        <title>High frequency of phylogenetically diverse reductive dehalogenase-homologous genes in deep subseafloor sedimentary metagenomes.</title>
        <authorList>
            <person name="Kawai M."/>
            <person name="Futagami T."/>
            <person name="Toyoda A."/>
            <person name="Takaki Y."/>
            <person name="Nishi S."/>
            <person name="Hori S."/>
            <person name="Arai W."/>
            <person name="Tsubouchi T."/>
            <person name="Morono Y."/>
            <person name="Uchiyama I."/>
            <person name="Ito T."/>
            <person name="Fujiyama A."/>
            <person name="Inagaki F."/>
            <person name="Takami H."/>
        </authorList>
    </citation>
    <scope>NUCLEOTIDE SEQUENCE</scope>
    <source>
        <strain evidence="3">Expedition CK06-06</strain>
    </source>
</reference>
<dbReference type="Gene3D" id="2.30.42.10">
    <property type="match status" value="1"/>
</dbReference>
<keyword evidence="1" id="KW-0812">Transmembrane</keyword>
<organism evidence="3">
    <name type="scientific">marine sediment metagenome</name>
    <dbReference type="NCBI Taxonomy" id="412755"/>
    <lineage>
        <taxon>unclassified sequences</taxon>
        <taxon>metagenomes</taxon>
        <taxon>ecological metagenomes</taxon>
    </lineage>
</organism>
<keyword evidence="1" id="KW-1133">Transmembrane helix</keyword>
<dbReference type="SUPFAM" id="SSF52096">
    <property type="entry name" value="ClpP/crotonase"/>
    <property type="match status" value="1"/>
</dbReference>
<dbReference type="Pfam" id="PF22694">
    <property type="entry name" value="CtpB_N-like"/>
    <property type="match status" value="1"/>
</dbReference>
<dbReference type="GO" id="GO:0007165">
    <property type="term" value="P:signal transduction"/>
    <property type="evidence" value="ECO:0007669"/>
    <property type="project" value="TreeGrafter"/>
</dbReference>
<dbReference type="GO" id="GO:0030288">
    <property type="term" value="C:outer membrane-bounded periplasmic space"/>
    <property type="evidence" value="ECO:0007669"/>
    <property type="project" value="TreeGrafter"/>
</dbReference>
<dbReference type="InterPro" id="IPR055210">
    <property type="entry name" value="CtpA/B_N"/>
</dbReference>
<evidence type="ECO:0000313" key="3">
    <source>
        <dbReference type="EMBL" id="GAI09131.1"/>
    </source>
</evidence>
<feature type="domain" description="PDZ" evidence="2">
    <location>
        <begin position="83"/>
        <end position="142"/>
    </location>
</feature>
<dbReference type="EMBL" id="BARV01011534">
    <property type="protein sequence ID" value="GAI09131.1"/>
    <property type="molecule type" value="Genomic_DNA"/>
</dbReference>
<dbReference type="InterPro" id="IPR001478">
    <property type="entry name" value="PDZ"/>
</dbReference>
<dbReference type="InterPro" id="IPR036034">
    <property type="entry name" value="PDZ_sf"/>
</dbReference>
<sequence length="142" mass="15965">MKRNKRFLVIIVILSSIIGFFLFAKIQGGDFLSELGPLIAAYRAIQNEYIEKVEPSQLMQGAIKGMIESLEDPYSHWMNAEVYQEMKQEKEGEFGGVGIQITIEDNFLTIISPLEGTPASKVGLEPKDRIIKINEESAEKIT</sequence>
<comment type="caution">
    <text evidence="3">The sequence shown here is derived from an EMBL/GenBank/DDBJ whole genome shotgun (WGS) entry which is preliminary data.</text>
</comment>
<gene>
    <name evidence="3" type="ORF">S06H3_21829</name>
</gene>
<feature type="non-terminal residue" evidence="3">
    <location>
        <position position="142"/>
    </location>
</feature>
<accession>X1LTK1</accession>
<proteinExistence type="predicted"/>
<protein>
    <recommendedName>
        <fullName evidence="2">PDZ domain-containing protein</fullName>
    </recommendedName>
</protein>
<feature type="transmembrane region" description="Helical" evidence="1">
    <location>
        <begin position="7"/>
        <end position="24"/>
    </location>
</feature>
<dbReference type="InterPro" id="IPR029045">
    <property type="entry name" value="ClpP/crotonase-like_dom_sf"/>
</dbReference>
<name>X1LTK1_9ZZZZ</name>
<dbReference type="GO" id="GO:0004175">
    <property type="term" value="F:endopeptidase activity"/>
    <property type="evidence" value="ECO:0007669"/>
    <property type="project" value="TreeGrafter"/>
</dbReference>
<dbReference type="Gene3D" id="3.30.750.44">
    <property type="match status" value="1"/>
</dbReference>
<dbReference type="PANTHER" id="PTHR32060">
    <property type="entry name" value="TAIL-SPECIFIC PROTEASE"/>
    <property type="match status" value="1"/>
</dbReference>
<dbReference type="PANTHER" id="PTHR32060:SF30">
    <property type="entry name" value="CARBOXY-TERMINAL PROCESSING PROTEASE CTPA"/>
    <property type="match status" value="1"/>
</dbReference>
<dbReference type="SUPFAM" id="SSF50156">
    <property type="entry name" value="PDZ domain-like"/>
    <property type="match status" value="1"/>
</dbReference>
<dbReference type="Pfam" id="PF00595">
    <property type="entry name" value="PDZ"/>
    <property type="match status" value="1"/>
</dbReference>
<evidence type="ECO:0000256" key="1">
    <source>
        <dbReference type="SAM" id="Phobius"/>
    </source>
</evidence>
<evidence type="ECO:0000259" key="2">
    <source>
        <dbReference type="PROSITE" id="PS50106"/>
    </source>
</evidence>